<feature type="transmembrane region" description="Helical" evidence="5">
    <location>
        <begin position="304"/>
        <end position="322"/>
    </location>
</feature>
<accession>A0A6B8RNU9</accession>
<evidence type="ECO:0000259" key="6">
    <source>
        <dbReference type="Pfam" id="PF04932"/>
    </source>
</evidence>
<proteinExistence type="predicted"/>
<dbReference type="AlphaFoldDB" id="A0A6B8RNU9"/>
<comment type="subcellular location">
    <subcellularLocation>
        <location evidence="1">Membrane</location>
        <topology evidence="1">Multi-pass membrane protein</topology>
    </subcellularLocation>
</comment>
<evidence type="ECO:0000256" key="5">
    <source>
        <dbReference type="SAM" id="Phobius"/>
    </source>
</evidence>
<dbReference type="KEGG" id="ppsc:EHS13_21225"/>
<keyword evidence="7" id="KW-0436">Ligase</keyword>
<keyword evidence="4 5" id="KW-0472">Membrane</keyword>
<feature type="transmembrane region" description="Helical" evidence="5">
    <location>
        <begin position="263"/>
        <end position="292"/>
    </location>
</feature>
<reference evidence="8" key="1">
    <citation type="submission" date="2018-11" db="EMBL/GenBank/DDBJ databases">
        <title>Complete genome sequence of Paenibacillus sp. ML311-T8.</title>
        <authorList>
            <person name="Nam Y.-D."/>
            <person name="Kang J."/>
            <person name="Chung W.-H."/>
            <person name="Park Y.S."/>
        </authorList>
    </citation>
    <scope>NUCLEOTIDE SEQUENCE [LARGE SCALE GENOMIC DNA]</scope>
    <source>
        <strain evidence="8">ML311-T8</strain>
    </source>
</reference>
<dbReference type="RefSeq" id="WP_155702327.1">
    <property type="nucleotide sequence ID" value="NZ_CP034235.1"/>
</dbReference>
<dbReference type="Proteomes" id="UP000426246">
    <property type="component" value="Chromosome"/>
</dbReference>
<feature type="transmembrane region" description="Helical" evidence="5">
    <location>
        <begin position="48"/>
        <end position="70"/>
    </location>
</feature>
<feature type="domain" description="O-antigen ligase-related" evidence="6">
    <location>
        <begin position="265"/>
        <end position="408"/>
    </location>
</feature>
<keyword evidence="2 5" id="KW-0812">Transmembrane</keyword>
<feature type="transmembrane region" description="Helical" evidence="5">
    <location>
        <begin position="392"/>
        <end position="415"/>
    </location>
</feature>
<feature type="transmembrane region" description="Helical" evidence="5">
    <location>
        <begin position="97"/>
        <end position="117"/>
    </location>
</feature>
<feature type="transmembrane region" description="Helical" evidence="5">
    <location>
        <begin position="186"/>
        <end position="204"/>
    </location>
</feature>
<dbReference type="EMBL" id="CP034235">
    <property type="protein sequence ID" value="QGQ97225.1"/>
    <property type="molecule type" value="Genomic_DNA"/>
</dbReference>
<protein>
    <submittedName>
        <fullName evidence="7">O-antigen ligase domain-containing protein</fullName>
    </submittedName>
</protein>
<feature type="transmembrane region" description="Helical" evidence="5">
    <location>
        <begin position="427"/>
        <end position="446"/>
    </location>
</feature>
<evidence type="ECO:0000256" key="1">
    <source>
        <dbReference type="ARBA" id="ARBA00004141"/>
    </source>
</evidence>
<gene>
    <name evidence="7" type="ORF">EHS13_21225</name>
</gene>
<evidence type="ECO:0000256" key="3">
    <source>
        <dbReference type="ARBA" id="ARBA00022989"/>
    </source>
</evidence>
<feature type="transmembrane region" description="Helical" evidence="5">
    <location>
        <begin position="458"/>
        <end position="474"/>
    </location>
</feature>
<dbReference type="OrthoDB" id="7295126at2"/>
<dbReference type="InterPro" id="IPR007016">
    <property type="entry name" value="O-antigen_ligase-rel_domated"/>
</dbReference>
<dbReference type="GO" id="GO:0016874">
    <property type="term" value="F:ligase activity"/>
    <property type="evidence" value="ECO:0007669"/>
    <property type="project" value="UniProtKB-KW"/>
</dbReference>
<sequence>MKTVRWIQGYSFTDVMRTYWFIIPCLLLTSLFIGLVSAKMNYTISPQIALLTLVVFPAFILAFLHSTYLIPYNLLVWAVAPEIRRVADWIEGVYHPVSLLSLAPLISSATVIIPAIFYIHRMNRPITQVICYFAIALAYGSMIGLMKNGISTVYDLANYLIPMLLIPYCTVAAFKMKDMDQMLRNFSNISVLVAIYGLIQYMVVPPWDAFWMNHVEMISIGNPLPLQIRVFSTMNSPGPTAQFFAFSLVPMIFVRKWRGALNWLGVVLVIICLLTTLVRSAWLILIVMILSFVLTSASSMKWRLLFQLAALAAVLYIAVPHLPGAEGLVMRMQTLSDISEDHSYNERLDLFHTMLPMVLHSPLGSGIGSLGQATKLDNGGALGEFGVMDNGFIAIFFTFGIVGGILYFRALWLLAKIIIKRVREDSIWNLYTRLSLSAFAGAIASLSTDNGFPGLRGFLIWFLVGLGFGAKELIDNRKEVTSHAAAIDENKTTVN</sequence>
<keyword evidence="8" id="KW-1185">Reference proteome</keyword>
<dbReference type="GO" id="GO:0016020">
    <property type="term" value="C:membrane"/>
    <property type="evidence" value="ECO:0007669"/>
    <property type="project" value="UniProtKB-SubCell"/>
</dbReference>
<evidence type="ECO:0000256" key="4">
    <source>
        <dbReference type="ARBA" id="ARBA00023136"/>
    </source>
</evidence>
<evidence type="ECO:0000313" key="7">
    <source>
        <dbReference type="EMBL" id="QGQ97225.1"/>
    </source>
</evidence>
<dbReference type="Pfam" id="PF04932">
    <property type="entry name" value="Wzy_C"/>
    <property type="match status" value="1"/>
</dbReference>
<evidence type="ECO:0000256" key="2">
    <source>
        <dbReference type="ARBA" id="ARBA00022692"/>
    </source>
</evidence>
<feature type="transmembrane region" description="Helical" evidence="5">
    <location>
        <begin position="18"/>
        <end position="36"/>
    </location>
</feature>
<keyword evidence="3 5" id="KW-1133">Transmembrane helix</keyword>
<dbReference type="PANTHER" id="PTHR37422:SF13">
    <property type="entry name" value="LIPOPOLYSACCHARIDE BIOSYNTHESIS PROTEIN PA4999-RELATED"/>
    <property type="match status" value="1"/>
</dbReference>
<name>A0A6B8RNU9_9BACL</name>
<feature type="transmembrane region" description="Helical" evidence="5">
    <location>
        <begin position="129"/>
        <end position="150"/>
    </location>
</feature>
<dbReference type="InterPro" id="IPR051533">
    <property type="entry name" value="WaaL-like"/>
</dbReference>
<evidence type="ECO:0000313" key="8">
    <source>
        <dbReference type="Proteomes" id="UP000426246"/>
    </source>
</evidence>
<dbReference type="PANTHER" id="PTHR37422">
    <property type="entry name" value="TEICHURONIC ACID BIOSYNTHESIS PROTEIN TUAE"/>
    <property type="match status" value="1"/>
</dbReference>
<feature type="transmembrane region" description="Helical" evidence="5">
    <location>
        <begin position="156"/>
        <end position="174"/>
    </location>
</feature>
<organism evidence="7 8">
    <name type="scientific">Paenibacillus psychroresistens</name>
    <dbReference type="NCBI Taxonomy" id="1778678"/>
    <lineage>
        <taxon>Bacteria</taxon>
        <taxon>Bacillati</taxon>
        <taxon>Bacillota</taxon>
        <taxon>Bacilli</taxon>
        <taxon>Bacillales</taxon>
        <taxon>Paenibacillaceae</taxon>
        <taxon>Paenibacillus</taxon>
    </lineage>
</organism>